<evidence type="ECO:0000313" key="2">
    <source>
        <dbReference type="EMBL" id="THU69602.1"/>
    </source>
</evidence>
<feature type="coiled-coil region" evidence="1">
    <location>
        <begin position="37"/>
        <end position="78"/>
    </location>
</feature>
<gene>
    <name evidence="2" type="ORF">C4D60_Mb08t16130</name>
</gene>
<name>A0A4S8K463_MUSBA</name>
<organism evidence="2 3">
    <name type="scientific">Musa balbisiana</name>
    <name type="common">Banana</name>
    <dbReference type="NCBI Taxonomy" id="52838"/>
    <lineage>
        <taxon>Eukaryota</taxon>
        <taxon>Viridiplantae</taxon>
        <taxon>Streptophyta</taxon>
        <taxon>Embryophyta</taxon>
        <taxon>Tracheophyta</taxon>
        <taxon>Spermatophyta</taxon>
        <taxon>Magnoliopsida</taxon>
        <taxon>Liliopsida</taxon>
        <taxon>Zingiberales</taxon>
        <taxon>Musaceae</taxon>
        <taxon>Musa</taxon>
    </lineage>
</organism>
<comment type="caution">
    <text evidence="2">The sequence shown here is derived from an EMBL/GenBank/DDBJ whole genome shotgun (WGS) entry which is preliminary data.</text>
</comment>
<evidence type="ECO:0000256" key="1">
    <source>
        <dbReference type="SAM" id="Coils"/>
    </source>
</evidence>
<dbReference type="AlphaFoldDB" id="A0A4S8K463"/>
<reference evidence="2 3" key="1">
    <citation type="journal article" date="2019" name="Nat. Plants">
        <title>Genome sequencing of Musa balbisiana reveals subgenome evolution and function divergence in polyploid bananas.</title>
        <authorList>
            <person name="Yao X."/>
        </authorList>
    </citation>
    <scope>NUCLEOTIDE SEQUENCE [LARGE SCALE GENOMIC DNA]</scope>
    <source>
        <strain evidence="3">cv. DH-PKW</strain>
        <tissue evidence="2">Leaves</tissue>
    </source>
</reference>
<protein>
    <submittedName>
        <fullName evidence="2">Uncharacterized protein</fullName>
    </submittedName>
</protein>
<keyword evidence="1" id="KW-0175">Coiled coil</keyword>
<proteinExistence type="predicted"/>
<dbReference type="EMBL" id="PYDT01000002">
    <property type="protein sequence ID" value="THU69602.1"/>
    <property type="molecule type" value="Genomic_DNA"/>
</dbReference>
<accession>A0A4S8K463</accession>
<sequence length="201" mass="22650">MDRVRDAGWALEILSDCNAELHRQIEEVRAGAAPEAIAVAEQRASDLEAKATRLRAEVKAYEQRVSDLEVEATWLKSEVKAAEGQNKELQVFLRMTRAEARLARNEALEEALTEVKRASEALVVEMGQRSEKDKKLIEDYKESSGFQLGLIRSGQVTYEYGYRIALARFKAHHPDMETVEDPFASCLEDVTVDMPDEVHGN</sequence>
<dbReference type="Proteomes" id="UP000317650">
    <property type="component" value="Chromosome 8"/>
</dbReference>
<evidence type="ECO:0000313" key="3">
    <source>
        <dbReference type="Proteomes" id="UP000317650"/>
    </source>
</evidence>
<keyword evidence="3" id="KW-1185">Reference proteome</keyword>